<dbReference type="Proteomes" id="UP000604046">
    <property type="component" value="Unassembled WGS sequence"/>
</dbReference>
<dbReference type="AlphaFoldDB" id="A0A812J5Z5"/>
<evidence type="ECO:0000313" key="1">
    <source>
        <dbReference type="EMBL" id="CAE7195606.1"/>
    </source>
</evidence>
<reference evidence="1" key="1">
    <citation type="submission" date="2021-02" db="EMBL/GenBank/DDBJ databases">
        <authorList>
            <person name="Dougan E. K."/>
            <person name="Rhodes N."/>
            <person name="Thang M."/>
            <person name="Chan C."/>
        </authorList>
    </citation>
    <scope>NUCLEOTIDE SEQUENCE</scope>
</reference>
<evidence type="ECO:0000313" key="2">
    <source>
        <dbReference type="Proteomes" id="UP000604046"/>
    </source>
</evidence>
<organism evidence="1 2">
    <name type="scientific">Symbiodinium natans</name>
    <dbReference type="NCBI Taxonomy" id="878477"/>
    <lineage>
        <taxon>Eukaryota</taxon>
        <taxon>Sar</taxon>
        <taxon>Alveolata</taxon>
        <taxon>Dinophyceae</taxon>
        <taxon>Suessiales</taxon>
        <taxon>Symbiodiniaceae</taxon>
        <taxon>Symbiodinium</taxon>
    </lineage>
</organism>
<name>A0A812J5Z5_9DINO</name>
<keyword evidence="2" id="KW-1185">Reference proteome</keyword>
<accession>A0A812J5Z5</accession>
<gene>
    <name evidence="1" type="ORF">SNAT2548_LOCUS5415</name>
</gene>
<comment type="caution">
    <text evidence="1">The sequence shown here is derived from an EMBL/GenBank/DDBJ whole genome shotgun (WGS) entry which is preliminary data.</text>
</comment>
<dbReference type="EMBL" id="CAJNDS010000347">
    <property type="protein sequence ID" value="CAE7195606.1"/>
    <property type="molecule type" value="Genomic_DNA"/>
</dbReference>
<proteinExistence type="predicted"/>
<protein>
    <submittedName>
        <fullName evidence="1">Uncharacterized protein</fullName>
    </submittedName>
</protein>
<sequence length="247" mass="27081">MLQSRPQEDNEAMTRFKKRTAVIKSNNSEVIQSRRTGGQAFSMPQLSKGCVFKKHASGPDKFAVQHLLGLARWRILDLCREPAPSPNEAGRDVRFQRTQDNGILTFAAQCHLVIADNLADFAVEETTSRSWAKVACTVAAFGRAVVSKDAWVAFATGSGQLTGLVCHRRALDVRTVLIYDPEPGAQEASDFLAKPKARPKFMARRGRPAAAKIVKLQRAAAAAVLWQLFKQIRSLDRAAGVSHNSLG</sequence>